<organism evidence="1">
    <name type="scientific">Equus asinus asinus</name>
    <dbReference type="NCBI Taxonomy" id="83772"/>
    <lineage>
        <taxon>Eukaryota</taxon>
        <taxon>Metazoa</taxon>
        <taxon>Chordata</taxon>
        <taxon>Craniata</taxon>
        <taxon>Vertebrata</taxon>
        <taxon>Euteleostomi</taxon>
        <taxon>Mammalia</taxon>
        <taxon>Eutheria</taxon>
        <taxon>Laurasiatheria</taxon>
        <taxon>Perissodactyla</taxon>
        <taxon>Equidae</taxon>
        <taxon>Equus</taxon>
    </lineage>
</organism>
<name>A0A8C4LQA5_EQUAS</name>
<dbReference type="Ensembl" id="ENSEAST00005015942.1">
    <property type="protein sequence ID" value="ENSEASP00005014661.1"/>
    <property type="gene ID" value="ENSEASG00005010226.1"/>
</dbReference>
<proteinExistence type="predicted"/>
<dbReference type="AlphaFoldDB" id="A0A8C4LQA5"/>
<protein>
    <submittedName>
        <fullName evidence="1">Uncharacterized protein</fullName>
    </submittedName>
</protein>
<evidence type="ECO:0000313" key="1">
    <source>
        <dbReference type="Ensembl" id="ENSEASP00005014661.1"/>
    </source>
</evidence>
<dbReference type="PANTHER" id="PTHR37492:SF4">
    <property type="entry name" value="TSC22 DOMAIN FAMILY PROTEIN 3 ISOFORM X1"/>
    <property type="match status" value="1"/>
</dbReference>
<dbReference type="OMA" id="LMVDKFR"/>
<sequence length="401" mass="45005">MALTLFLPLPFYLLNGRTNMLFSLSKQCLRELKCFACRSHSGDVAETKEELEEKVLPASRRRPQEAILTFVRSWHSALPPHSGPSLQKSVPHYYSDLFSDSSFSQNLLSKRPALDAHLETSSVLFHLCLYALLVPRRFFTPLLHVKIPAHCAFIKFSLTLPDKFHVISPLADKFHVISPLADKFHVISPLADKFHVISPLADKFHVISPLADKFHVISPLADKFHVISPLADKFHVISPLADKFHVISPLADKFHVISPLADKFHVISPLADKFHVISPLADKFHVISPLADKFHVISPLADKFHVISPLADKFHVISPLADKFHVISPLAEHAVLGRTSHQAFLAKLHVYEFASPLLLHWIISPFMVQTIILMSIAVPDSLEGVTHAHAYTHMNVFSICI</sequence>
<dbReference type="PANTHER" id="PTHR37492">
    <property type="entry name" value="SI:CH211-171H4.7-RELATED"/>
    <property type="match status" value="1"/>
</dbReference>
<reference evidence="1" key="1">
    <citation type="submission" date="2023-03" db="UniProtKB">
        <authorList>
            <consortium name="Ensembl"/>
        </authorList>
    </citation>
    <scope>IDENTIFICATION</scope>
</reference>
<accession>A0A8C4LQA5</accession>